<sequence>MLDLNNIALSSLFMLNSQESIEQEQITETQDNGLQDDDSIDPGTFLFLLAQVTPEFVDETQKDSAKSDSVNFIELETAKSKLAQESNPEPLNTELNANLEDNVAVTWINSEYYQAERNSSAAISATEAGQIAQDTEISNNLISETQAIQTEEHSLAELSSSLFVVAPDAEVETNEQTQLSPPNVEPELVSDKVSLQELDVPKHEAASVDVEEGGQRRNALPITSAPPAKDLSSIEEDIKYVESSDFDIENLPQSKTEQQHSEFSFSQAEINSPEHSGAVERSLASHVISNLESNSAVSSKQLERSSSTPTALSIPLDIDDPQWSKQFSEHVMWLGQQGIKNATIRIHPEDLGPLEINIKVINDSASVNIISQSQQVRDVIDQSVSRLHIMMAEQGLTLSEFNVDSDEGTHQFAQQHEGSSQEEAGYLNEAEEDGVFTPVKNKAKPQGVIDYFA</sequence>
<evidence type="ECO:0000313" key="4">
    <source>
        <dbReference type="Proteomes" id="UP001057474"/>
    </source>
</evidence>
<dbReference type="InterPro" id="IPR038610">
    <property type="entry name" value="FliK-like_C_sf"/>
</dbReference>
<feature type="region of interest" description="Disordered" evidence="1">
    <location>
        <begin position="294"/>
        <end position="315"/>
    </location>
</feature>
<dbReference type="InterPro" id="IPR052563">
    <property type="entry name" value="FliK"/>
</dbReference>
<proteinExistence type="predicted"/>
<feature type="compositionally biased region" description="Polar residues" evidence="1">
    <location>
        <begin position="253"/>
        <end position="274"/>
    </location>
</feature>
<keyword evidence="3" id="KW-0282">Flagellum</keyword>
<feature type="region of interest" description="Disordered" evidence="1">
    <location>
        <begin position="198"/>
        <end position="234"/>
    </location>
</feature>
<dbReference type="PANTHER" id="PTHR37533:SF2">
    <property type="entry name" value="FLAGELLAR HOOK-LENGTH CONTROL PROTEIN"/>
    <property type="match status" value="1"/>
</dbReference>
<dbReference type="Proteomes" id="UP001057474">
    <property type="component" value="Chromosome"/>
</dbReference>
<gene>
    <name evidence="3" type="ORF">J2N86_08960</name>
</gene>
<accession>A0ABY4Y5E1</accession>
<keyword evidence="4" id="KW-1185">Reference proteome</keyword>
<dbReference type="CDD" id="cd17470">
    <property type="entry name" value="T3SS_Flik_C"/>
    <property type="match status" value="1"/>
</dbReference>
<evidence type="ECO:0000313" key="3">
    <source>
        <dbReference type="EMBL" id="USQ12834.1"/>
    </source>
</evidence>
<dbReference type="RefSeq" id="WP_252579050.1">
    <property type="nucleotide sequence ID" value="NZ_CP071527.1"/>
</dbReference>
<feature type="region of interest" description="Disordered" evidence="1">
    <location>
        <begin position="253"/>
        <end position="281"/>
    </location>
</feature>
<evidence type="ECO:0000256" key="1">
    <source>
        <dbReference type="SAM" id="MobiDB-lite"/>
    </source>
</evidence>
<protein>
    <submittedName>
        <fullName evidence="3">Flagellar hook-length control protein FliK</fullName>
    </submittedName>
</protein>
<keyword evidence="3" id="KW-0969">Cilium</keyword>
<reference evidence="3" key="1">
    <citation type="submission" date="2021-03" db="EMBL/GenBank/DDBJ databases">
        <title>Legionella lytica PCM 2298.</title>
        <authorList>
            <person name="Koper P."/>
        </authorList>
    </citation>
    <scope>NUCLEOTIDE SEQUENCE</scope>
    <source>
        <strain evidence="3">PCM 2298</strain>
    </source>
</reference>
<feature type="domain" description="Flagellar hook-length control protein-like C-terminal" evidence="2">
    <location>
        <begin position="330"/>
        <end position="411"/>
    </location>
</feature>
<dbReference type="EMBL" id="CP071527">
    <property type="protein sequence ID" value="USQ12834.1"/>
    <property type="molecule type" value="Genomic_DNA"/>
</dbReference>
<dbReference type="Pfam" id="PF02120">
    <property type="entry name" value="Flg_hook"/>
    <property type="match status" value="1"/>
</dbReference>
<dbReference type="InterPro" id="IPR021136">
    <property type="entry name" value="Flagellar_hook_control-like_C"/>
</dbReference>
<dbReference type="PANTHER" id="PTHR37533">
    <property type="entry name" value="FLAGELLAR HOOK-LENGTH CONTROL PROTEIN"/>
    <property type="match status" value="1"/>
</dbReference>
<evidence type="ECO:0000259" key="2">
    <source>
        <dbReference type="Pfam" id="PF02120"/>
    </source>
</evidence>
<name>A0ABY4Y5E1_9GAMM</name>
<dbReference type="Gene3D" id="3.30.750.140">
    <property type="match status" value="1"/>
</dbReference>
<organism evidence="3 4">
    <name type="scientific">Legionella lytica</name>
    <dbReference type="NCBI Taxonomy" id="96232"/>
    <lineage>
        <taxon>Bacteria</taxon>
        <taxon>Pseudomonadati</taxon>
        <taxon>Pseudomonadota</taxon>
        <taxon>Gammaproteobacteria</taxon>
        <taxon>Legionellales</taxon>
        <taxon>Legionellaceae</taxon>
        <taxon>Legionella</taxon>
    </lineage>
</organism>
<keyword evidence="3" id="KW-0966">Cell projection</keyword>
<feature type="compositionally biased region" description="Polar residues" evidence="1">
    <location>
        <begin position="294"/>
        <end position="311"/>
    </location>
</feature>